<protein>
    <recommendedName>
        <fullName evidence="3">Protein GrpE</fullName>
    </recommendedName>
    <alternativeName>
        <fullName evidence="3">HSP-70 cofactor</fullName>
    </alternativeName>
</protein>
<dbReference type="PANTHER" id="PTHR21237:SF23">
    <property type="entry name" value="GRPE PROTEIN HOMOLOG, MITOCHONDRIAL"/>
    <property type="match status" value="1"/>
</dbReference>
<accession>A0A9D1GW86</accession>
<evidence type="ECO:0000256" key="4">
    <source>
        <dbReference type="RuleBase" id="RU004478"/>
    </source>
</evidence>
<dbReference type="EMBL" id="DVLP01000079">
    <property type="protein sequence ID" value="HIT74489.1"/>
    <property type="molecule type" value="Genomic_DNA"/>
</dbReference>
<dbReference type="PANTHER" id="PTHR21237">
    <property type="entry name" value="GRPE PROTEIN"/>
    <property type="match status" value="1"/>
</dbReference>
<proteinExistence type="inferred from homology"/>
<reference evidence="6" key="2">
    <citation type="journal article" date="2021" name="PeerJ">
        <title>Extensive microbial diversity within the chicken gut microbiome revealed by metagenomics and culture.</title>
        <authorList>
            <person name="Gilroy R."/>
            <person name="Ravi A."/>
            <person name="Getino M."/>
            <person name="Pursley I."/>
            <person name="Horton D.L."/>
            <person name="Alikhan N.F."/>
            <person name="Baker D."/>
            <person name="Gharbi K."/>
            <person name="Hall N."/>
            <person name="Watson M."/>
            <person name="Adriaenssens E.M."/>
            <person name="Foster-Nyarko E."/>
            <person name="Jarju S."/>
            <person name="Secka A."/>
            <person name="Antonio M."/>
            <person name="Oren A."/>
            <person name="Chaudhuri R.R."/>
            <person name="La Ragione R."/>
            <person name="Hildebrand F."/>
            <person name="Pallen M.J."/>
        </authorList>
    </citation>
    <scope>NUCLEOTIDE SEQUENCE</scope>
    <source>
        <strain evidence="6">ChiGjej1B1-24693</strain>
    </source>
</reference>
<dbReference type="Proteomes" id="UP000886842">
    <property type="component" value="Unassembled WGS sequence"/>
</dbReference>
<dbReference type="SUPFAM" id="SSF51064">
    <property type="entry name" value="Head domain of nucleotide exchange factor GrpE"/>
    <property type="match status" value="1"/>
</dbReference>
<organism evidence="6 7">
    <name type="scientific">Candidatus Avipropionibacterium avicola</name>
    <dbReference type="NCBI Taxonomy" id="2840701"/>
    <lineage>
        <taxon>Bacteria</taxon>
        <taxon>Bacillati</taxon>
        <taxon>Actinomycetota</taxon>
        <taxon>Actinomycetes</taxon>
        <taxon>Propionibacteriales</taxon>
        <taxon>Propionibacteriaceae</taxon>
        <taxon>Propionibacteriaceae incertae sedis</taxon>
        <taxon>Candidatus Avipropionibacterium</taxon>
    </lineage>
</organism>
<keyword evidence="3" id="KW-0346">Stress response</keyword>
<dbReference type="GO" id="GO:0051082">
    <property type="term" value="F:unfolded protein binding"/>
    <property type="evidence" value="ECO:0007669"/>
    <property type="project" value="TreeGrafter"/>
</dbReference>
<comment type="similarity">
    <text evidence="1 3 4">Belongs to the GrpE family.</text>
</comment>
<dbReference type="GO" id="GO:0000774">
    <property type="term" value="F:adenyl-nucleotide exchange factor activity"/>
    <property type="evidence" value="ECO:0007669"/>
    <property type="project" value="InterPro"/>
</dbReference>
<dbReference type="GO" id="GO:0005737">
    <property type="term" value="C:cytoplasm"/>
    <property type="evidence" value="ECO:0007669"/>
    <property type="project" value="UniProtKB-SubCell"/>
</dbReference>
<dbReference type="HAMAP" id="MF_01151">
    <property type="entry name" value="GrpE"/>
    <property type="match status" value="1"/>
</dbReference>
<comment type="caution">
    <text evidence="6">The sequence shown here is derived from an EMBL/GenBank/DDBJ whole genome shotgun (WGS) entry which is preliminary data.</text>
</comment>
<dbReference type="CDD" id="cd00446">
    <property type="entry name" value="GrpE"/>
    <property type="match status" value="1"/>
</dbReference>
<comment type="subunit">
    <text evidence="3">Homodimer.</text>
</comment>
<dbReference type="AlphaFoldDB" id="A0A9D1GW86"/>
<evidence type="ECO:0000256" key="1">
    <source>
        <dbReference type="ARBA" id="ARBA00009054"/>
    </source>
</evidence>
<reference evidence="6" key="1">
    <citation type="submission" date="2020-10" db="EMBL/GenBank/DDBJ databases">
        <authorList>
            <person name="Gilroy R."/>
        </authorList>
    </citation>
    <scope>NUCLEOTIDE SEQUENCE</scope>
    <source>
        <strain evidence="6">ChiGjej1B1-24693</strain>
    </source>
</reference>
<sequence>MTQPHQADGHNGEPEERTGPTIRDRRRIDPDTFEVREQQSAAAPGPEDVEDPAPEGESDEAATNPRQAEVDDLTRQVAERTDDLQRLQAEYVNYKRRVDRDRETARGLTIGQVMTDLLPILDNISSARDHGELVGGFKAVAEDIEKLAARHKVAAFGEVGDEFDPHLHEALMQVSDPGDAHPACVQVFQVGYRMADRVLRPARVATGAPVADTDADATTATSDDDAADPSAD</sequence>
<evidence type="ECO:0000313" key="6">
    <source>
        <dbReference type="EMBL" id="HIT74489.1"/>
    </source>
</evidence>
<evidence type="ECO:0000313" key="7">
    <source>
        <dbReference type="Proteomes" id="UP000886842"/>
    </source>
</evidence>
<feature type="compositionally biased region" description="Acidic residues" evidence="5">
    <location>
        <begin position="222"/>
        <end position="232"/>
    </location>
</feature>
<gene>
    <name evidence="3 6" type="primary">grpE</name>
    <name evidence="6" type="ORF">IAA98_02790</name>
</gene>
<dbReference type="GO" id="GO:0006457">
    <property type="term" value="P:protein folding"/>
    <property type="evidence" value="ECO:0007669"/>
    <property type="project" value="InterPro"/>
</dbReference>
<feature type="compositionally biased region" description="Acidic residues" evidence="5">
    <location>
        <begin position="47"/>
        <end position="60"/>
    </location>
</feature>
<evidence type="ECO:0000256" key="5">
    <source>
        <dbReference type="SAM" id="MobiDB-lite"/>
    </source>
</evidence>
<name>A0A9D1GW86_9ACTN</name>
<dbReference type="PRINTS" id="PR00773">
    <property type="entry name" value="GRPEPROTEIN"/>
</dbReference>
<keyword evidence="3" id="KW-0963">Cytoplasm</keyword>
<keyword evidence="2 3" id="KW-0143">Chaperone</keyword>
<dbReference type="Gene3D" id="3.90.20.20">
    <property type="match status" value="1"/>
</dbReference>
<feature type="region of interest" description="Disordered" evidence="5">
    <location>
        <begin position="204"/>
        <end position="232"/>
    </location>
</feature>
<dbReference type="SUPFAM" id="SSF58014">
    <property type="entry name" value="Coiled-coil domain of nucleotide exchange factor GrpE"/>
    <property type="match status" value="1"/>
</dbReference>
<dbReference type="GO" id="GO:0051087">
    <property type="term" value="F:protein-folding chaperone binding"/>
    <property type="evidence" value="ECO:0007669"/>
    <property type="project" value="InterPro"/>
</dbReference>
<feature type="compositionally biased region" description="Basic and acidic residues" evidence="5">
    <location>
        <begin position="7"/>
        <end position="37"/>
    </location>
</feature>
<feature type="compositionally biased region" description="Low complexity" evidence="5">
    <location>
        <begin position="204"/>
        <end position="221"/>
    </location>
</feature>
<dbReference type="InterPro" id="IPR000740">
    <property type="entry name" value="GrpE"/>
</dbReference>
<evidence type="ECO:0000256" key="3">
    <source>
        <dbReference type="HAMAP-Rule" id="MF_01151"/>
    </source>
</evidence>
<comment type="subcellular location">
    <subcellularLocation>
        <location evidence="3">Cytoplasm</location>
    </subcellularLocation>
</comment>
<evidence type="ECO:0000256" key="2">
    <source>
        <dbReference type="ARBA" id="ARBA00023186"/>
    </source>
</evidence>
<comment type="function">
    <text evidence="3">Participates actively in the response to hyperosmotic and heat shock by preventing the aggregation of stress-denatured proteins, in association with DnaK and GrpE. It is the nucleotide exchange factor for DnaK and may function as a thermosensor. Unfolded proteins bind initially to DnaJ; upon interaction with the DnaJ-bound protein, DnaK hydrolyzes its bound ATP, resulting in the formation of a stable complex. GrpE releases ADP from DnaK; ATP binding to DnaK triggers the release of the substrate protein, thus completing the reaction cycle. Several rounds of ATP-dependent interactions between DnaJ, DnaK and GrpE are required for fully efficient folding.</text>
</comment>
<dbReference type="Gene3D" id="2.30.22.10">
    <property type="entry name" value="Head domain of nucleotide exchange factor GrpE"/>
    <property type="match status" value="1"/>
</dbReference>
<dbReference type="GO" id="GO:0042803">
    <property type="term" value="F:protein homodimerization activity"/>
    <property type="evidence" value="ECO:0007669"/>
    <property type="project" value="InterPro"/>
</dbReference>
<dbReference type="InterPro" id="IPR009012">
    <property type="entry name" value="GrpE_head"/>
</dbReference>
<dbReference type="Pfam" id="PF01025">
    <property type="entry name" value="GrpE"/>
    <property type="match status" value="1"/>
</dbReference>
<dbReference type="InterPro" id="IPR013805">
    <property type="entry name" value="GrpE_CC"/>
</dbReference>
<feature type="region of interest" description="Disordered" evidence="5">
    <location>
        <begin position="1"/>
        <end position="72"/>
    </location>
</feature>